<dbReference type="Proteomes" id="UP000023703">
    <property type="component" value="Chromosome"/>
</dbReference>
<evidence type="ECO:0008006" key="4">
    <source>
        <dbReference type="Google" id="ProtNLM"/>
    </source>
</evidence>
<sequence length="242" mass="26818">MAHIIAATTGGARDVAKKDMSECDRASHSNIAVLCANCHTFVDKDPNSYPTELMHAWKARHQQALEQALSTPNFKDRSSARAYIESRLADNRAVFLTYGAVEDDFSEERAHQRSQLAVKRLVPNNAEVTRALRKNRHLFTPDDLEHTKEEMSELQFVVVIKRPMANAAYSRADDLGVIVGSVRPYTRHCVIATMSEPTSRRTTSSSTRDSQENAMSPTSGESATTHTRLSVETTCGPLSSSH</sequence>
<proteinExistence type="predicted"/>
<dbReference type="AlphaFoldDB" id="X5DVI8"/>
<accession>X5DVI8</accession>
<feature type="region of interest" description="Disordered" evidence="1">
    <location>
        <begin position="193"/>
        <end position="242"/>
    </location>
</feature>
<dbReference type="KEGG" id="cgy:CGLY_14340"/>
<keyword evidence="3" id="KW-1185">Reference proteome</keyword>
<protein>
    <recommendedName>
        <fullName evidence="4">HNH domain-containing protein</fullName>
    </recommendedName>
</protein>
<reference evidence="2 3" key="1">
    <citation type="journal article" date="2015" name="Int. J. Syst. Evol. Microbiol.">
        <title>Revisiting Corynebacterium glyciniphilum (ex Kubota et al., 1972) sp. nov., nom. rev., isolated from putrefied banana.</title>
        <authorList>
            <person name="Al-Dilaimi A."/>
            <person name="Bednarz H."/>
            <person name="Lomker A."/>
            <person name="Niehaus K."/>
            <person name="Kalinowski J."/>
            <person name="Ruckert C."/>
        </authorList>
    </citation>
    <scope>NUCLEOTIDE SEQUENCE [LARGE SCALE GENOMIC DNA]</scope>
    <source>
        <strain evidence="2">AJ 3170</strain>
    </source>
</reference>
<dbReference type="HOGENOM" id="CLU_1145681_0_0_11"/>
<feature type="compositionally biased region" description="Polar residues" evidence="1">
    <location>
        <begin position="212"/>
        <end position="242"/>
    </location>
</feature>
<name>X5DVI8_9CORY</name>
<organism evidence="2 3">
    <name type="scientific">Corynebacterium glyciniphilum AJ 3170</name>
    <dbReference type="NCBI Taxonomy" id="1404245"/>
    <lineage>
        <taxon>Bacteria</taxon>
        <taxon>Bacillati</taxon>
        <taxon>Actinomycetota</taxon>
        <taxon>Actinomycetes</taxon>
        <taxon>Mycobacteriales</taxon>
        <taxon>Corynebacteriaceae</taxon>
        <taxon>Corynebacterium</taxon>
    </lineage>
</organism>
<dbReference type="OrthoDB" id="5379188at2"/>
<evidence type="ECO:0000313" key="2">
    <source>
        <dbReference type="EMBL" id="AHW65304.1"/>
    </source>
</evidence>
<evidence type="ECO:0000313" key="3">
    <source>
        <dbReference type="Proteomes" id="UP000023703"/>
    </source>
</evidence>
<dbReference type="EMBL" id="CP006842">
    <property type="protein sequence ID" value="AHW65304.1"/>
    <property type="molecule type" value="Genomic_DNA"/>
</dbReference>
<dbReference type="RefSeq" id="WP_052540297.1">
    <property type="nucleotide sequence ID" value="NZ_CP006842.1"/>
</dbReference>
<evidence type="ECO:0000256" key="1">
    <source>
        <dbReference type="SAM" id="MobiDB-lite"/>
    </source>
</evidence>
<dbReference type="STRING" id="1404245.CGLY_14340"/>
<gene>
    <name evidence="2" type="ORF">CGLY_14340</name>
</gene>